<organism evidence="7 8">
    <name type="scientific">Exophiala oligosperma</name>
    <dbReference type="NCBI Taxonomy" id="215243"/>
    <lineage>
        <taxon>Eukaryota</taxon>
        <taxon>Fungi</taxon>
        <taxon>Dikarya</taxon>
        <taxon>Ascomycota</taxon>
        <taxon>Pezizomycotina</taxon>
        <taxon>Eurotiomycetes</taxon>
        <taxon>Chaetothyriomycetidae</taxon>
        <taxon>Chaetothyriales</taxon>
        <taxon>Herpotrichiellaceae</taxon>
        <taxon>Exophiala</taxon>
    </lineage>
</organism>
<dbReference type="AlphaFoldDB" id="A0A0D2AU78"/>
<dbReference type="PANTHER" id="PTHR47178:SF6">
    <property type="entry name" value="FAD-BINDING DOMAIN-CONTAINING PROTEIN"/>
    <property type="match status" value="1"/>
</dbReference>
<dbReference type="GO" id="GO:0004497">
    <property type="term" value="F:monooxygenase activity"/>
    <property type="evidence" value="ECO:0007669"/>
    <property type="project" value="UniProtKB-KW"/>
</dbReference>
<dbReference type="OrthoDB" id="47494at2759"/>
<name>A0A0D2AU78_9EURO</name>
<evidence type="ECO:0000313" key="7">
    <source>
        <dbReference type="EMBL" id="KIW43366.1"/>
    </source>
</evidence>
<evidence type="ECO:0000256" key="1">
    <source>
        <dbReference type="ARBA" id="ARBA00001974"/>
    </source>
</evidence>
<dbReference type="Proteomes" id="UP000053342">
    <property type="component" value="Unassembled WGS sequence"/>
</dbReference>
<dbReference type="GeneID" id="27356551"/>
<dbReference type="STRING" id="215243.A0A0D2AU78"/>
<protein>
    <recommendedName>
        <fullName evidence="6">FAD-binding domain-containing protein</fullName>
    </recommendedName>
</protein>
<dbReference type="VEuPathDB" id="FungiDB:PV06_04477"/>
<dbReference type="PRINTS" id="PR00420">
    <property type="entry name" value="RNGMNOXGNASE"/>
</dbReference>
<dbReference type="HOGENOM" id="CLU_009665_3_0_1"/>
<evidence type="ECO:0000256" key="3">
    <source>
        <dbReference type="ARBA" id="ARBA00022827"/>
    </source>
</evidence>
<dbReference type="GO" id="GO:0071949">
    <property type="term" value="F:FAD binding"/>
    <property type="evidence" value="ECO:0007669"/>
    <property type="project" value="InterPro"/>
</dbReference>
<keyword evidence="5" id="KW-0503">Monooxygenase</keyword>
<sequence length="385" mass="42454">MSHTEEKIPENRALIIGAGPAGLTLAQILCRHNIPFAFFERAKSVTKKRQGWAVGLMEDECELGGPREPDSLGLLDGKTGHAFAKLGGVPYEQPGFFLRAKRDLLRGHLARHLEVATDKRLLSYTEDSTGVTVFFADGTSARGRILIGADGAYSVVRRQLLWPNAMPQLSQNIPTNGECTLVRSEYEPLRRPGNSVLSAALPGVFFNIGLVSVEPDRSRGEFYWGVAFQSDNPTRDSNWAAEADRQTLYDKCVELTRDMPAWLTSIIHKTGPGGMNMPCIKFVEYVPPETLPKGGRVTYMGDAAHTMIPFKGAGANTAVTDSCDLGRLIVRAFEDDDGPGWTGIAGVLDEYNSSRCHGDVRLCSVAERQYHRYDRWEGHYTPASY</sequence>
<reference evidence="7 8" key="1">
    <citation type="submission" date="2015-01" db="EMBL/GenBank/DDBJ databases">
        <title>The Genome Sequence of Exophiala oligosperma CBS72588.</title>
        <authorList>
            <consortium name="The Broad Institute Genomics Platform"/>
            <person name="Cuomo C."/>
            <person name="de Hoog S."/>
            <person name="Gorbushina A."/>
            <person name="Stielow B."/>
            <person name="Teixiera M."/>
            <person name="Abouelleil A."/>
            <person name="Chapman S.B."/>
            <person name="Priest M."/>
            <person name="Young S.K."/>
            <person name="Wortman J."/>
            <person name="Nusbaum C."/>
            <person name="Birren B."/>
        </authorList>
    </citation>
    <scope>NUCLEOTIDE SEQUENCE [LARGE SCALE GENOMIC DNA]</scope>
    <source>
        <strain evidence="7 8">CBS 72588</strain>
    </source>
</reference>
<comment type="cofactor">
    <cofactor evidence="1">
        <name>FAD</name>
        <dbReference type="ChEBI" id="CHEBI:57692"/>
    </cofactor>
</comment>
<evidence type="ECO:0000256" key="4">
    <source>
        <dbReference type="ARBA" id="ARBA00023002"/>
    </source>
</evidence>
<dbReference type="InterPro" id="IPR002938">
    <property type="entry name" value="FAD-bd"/>
</dbReference>
<gene>
    <name evidence="7" type="ORF">PV06_04477</name>
</gene>
<evidence type="ECO:0000259" key="6">
    <source>
        <dbReference type="Pfam" id="PF01494"/>
    </source>
</evidence>
<feature type="domain" description="FAD-binding" evidence="6">
    <location>
        <begin position="295"/>
        <end position="334"/>
    </location>
</feature>
<evidence type="ECO:0000256" key="5">
    <source>
        <dbReference type="ARBA" id="ARBA00023033"/>
    </source>
</evidence>
<evidence type="ECO:0000256" key="2">
    <source>
        <dbReference type="ARBA" id="ARBA00022630"/>
    </source>
</evidence>
<dbReference type="InterPro" id="IPR036188">
    <property type="entry name" value="FAD/NAD-bd_sf"/>
</dbReference>
<keyword evidence="4" id="KW-0560">Oxidoreductase</keyword>
<dbReference type="Gene3D" id="3.50.50.60">
    <property type="entry name" value="FAD/NAD(P)-binding domain"/>
    <property type="match status" value="1"/>
</dbReference>
<keyword evidence="3" id="KW-0274">FAD</keyword>
<proteinExistence type="predicted"/>
<dbReference type="PANTHER" id="PTHR47178">
    <property type="entry name" value="MONOOXYGENASE, FAD-BINDING"/>
    <property type="match status" value="1"/>
</dbReference>
<dbReference type="RefSeq" id="XP_016263582.1">
    <property type="nucleotide sequence ID" value="XM_016405376.1"/>
</dbReference>
<keyword evidence="8" id="KW-1185">Reference proteome</keyword>
<dbReference type="EMBL" id="KN847335">
    <property type="protein sequence ID" value="KIW43366.1"/>
    <property type="molecule type" value="Genomic_DNA"/>
</dbReference>
<accession>A0A0D2AU78</accession>
<dbReference type="SUPFAM" id="SSF51905">
    <property type="entry name" value="FAD/NAD(P)-binding domain"/>
    <property type="match status" value="1"/>
</dbReference>
<evidence type="ECO:0000313" key="8">
    <source>
        <dbReference type="Proteomes" id="UP000053342"/>
    </source>
</evidence>
<keyword evidence="2" id="KW-0285">Flavoprotein</keyword>
<dbReference type="Pfam" id="PF01494">
    <property type="entry name" value="FAD_binding_3"/>
    <property type="match status" value="1"/>
</dbReference>